<evidence type="ECO:0000313" key="9">
    <source>
        <dbReference type="EMBL" id="RLL12756.1"/>
    </source>
</evidence>
<dbReference type="Pfam" id="PF01791">
    <property type="entry name" value="DeoC"/>
    <property type="match status" value="1"/>
</dbReference>
<comment type="pathway">
    <text evidence="7">Carbohydrate degradation; 2-deoxy-D-ribose 1-phosphate degradation; D-glyceraldehyde 3-phosphate and acetaldehyde from 2-deoxy-alpha-D-ribose 1-phosphate: step 2/2.</text>
</comment>
<dbReference type="GO" id="GO:0004139">
    <property type="term" value="F:deoxyribose-phosphate aldolase activity"/>
    <property type="evidence" value="ECO:0007669"/>
    <property type="project" value="UniProtKB-UniRule"/>
</dbReference>
<dbReference type="PANTHER" id="PTHR10889">
    <property type="entry name" value="DEOXYRIBOSE-PHOSPHATE ALDOLASE"/>
    <property type="match status" value="1"/>
</dbReference>
<feature type="compositionally biased region" description="Polar residues" evidence="8">
    <location>
        <begin position="244"/>
        <end position="254"/>
    </location>
</feature>
<evidence type="ECO:0000256" key="2">
    <source>
        <dbReference type="ARBA" id="ARBA00022490"/>
    </source>
</evidence>
<comment type="function">
    <text evidence="6 7">Catalyzes a reversible aldol reaction between acetaldehyde and D-glyceraldehyde 3-phosphate to generate 2-deoxy-D-ribose 5-phosphate.</text>
</comment>
<dbReference type="SUPFAM" id="SSF51569">
    <property type="entry name" value="Aldolase"/>
    <property type="match status" value="1"/>
</dbReference>
<dbReference type="InterPro" id="IPR028581">
    <property type="entry name" value="DeoC_typeI"/>
</dbReference>
<dbReference type="UniPathway" id="UPA00002">
    <property type="reaction ID" value="UER00468"/>
</dbReference>
<dbReference type="GO" id="GO:0016052">
    <property type="term" value="P:carbohydrate catabolic process"/>
    <property type="evidence" value="ECO:0007669"/>
    <property type="project" value="TreeGrafter"/>
</dbReference>
<evidence type="ECO:0000313" key="10">
    <source>
        <dbReference type="Proteomes" id="UP000276301"/>
    </source>
</evidence>
<organism evidence="9 10">
    <name type="scientific">Anaerotruncus massiliensis</name>
    <name type="common">ex Liu et al. 2021</name>
    <dbReference type="NCBI Taxonomy" id="2321404"/>
    <lineage>
        <taxon>Bacteria</taxon>
        <taxon>Bacillati</taxon>
        <taxon>Bacillota</taxon>
        <taxon>Clostridia</taxon>
        <taxon>Eubacteriales</taxon>
        <taxon>Oscillospiraceae</taxon>
        <taxon>Anaerotruncus</taxon>
    </lineage>
</organism>
<dbReference type="RefSeq" id="WP_121586406.1">
    <property type="nucleotide sequence ID" value="NZ_RCHT01000005.1"/>
</dbReference>
<comment type="caution">
    <text evidence="9">The sequence shown here is derived from an EMBL/GenBank/DDBJ whole genome shotgun (WGS) entry which is preliminary data.</text>
</comment>
<feature type="active site" description="Proton donor/acceptor" evidence="7">
    <location>
        <position position="203"/>
    </location>
</feature>
<dbReference type="InterPro" id="IPR002915">
    <property type="entry name" value="DeoC/FbaB/LacD_aldolase"/>
</dbReference>
<proteinExistence type="inferred from homology"/>
<comment type="catalytic activity">
    <reaction evidence="5 7">
        <text>2-deoxy-D-ribose 5-phosphate = D-glyceraldehyde 3-phosphate + acetaldehyde</text>
        <dbReference type="Rhea" id="RHEA:12821"/>
        <dbReference type="ChEBI" id="CHEBI:15343"/>
        <dbReference type="ChEBI" id="CHEBI:59776"/>
        <dbReference type="ChEBI" id="CHEBI:62877"/>
        <dbReference type="EC" id="4.1.2.4"/>
    </reaction>
</comment>
<evidence type="ECO:0000256" key="5">
    <source>
        <dbReference type="ARBA" id="ARBA00048791"/>
    </source>
</evidence>
<feature type="active site" description="Schiff-base intermediate with acetaldehyde" evidence="7">
    <location>
        <position position="174"/>
    </location>
</feature>
<keyword evidence="2 7" id="KW-0963">Cytoplasm</keyword>
<feature type="active site" description="Proton donor/acceptor" evidence="7">
    <location>
        <position position="111"/>
    </location>
</feature>
<dbReference type="AlphaFoldDB" id="A0A498CP11"/>
<comment type="similarity">
    <text evidence="1 7">Belongs to the DeoC/FbaB aldolase family. DeoC type 1 subfamily.</text>
</comment>
<keyword evidence="4 7" id="KW-0704">Schiff base</keyword>
<dbReference type="InterPro" id="IPR011343">
    <property type="entry name" value="DeoC"/>
</dbReference>
<accession>A0A498CP11</accession>
<dbReference type="HAMAP" id="MF_00114">
    <property type="entry name" value="DeoC_type1"/>
    <property type="match status" value="1"/>
</dbReference>
<dbReference type="Proteomes" id="UP000276301">
    <property type="component" value="Unassembled WGS sequence"/>
</dbReference>
<dbReference type="PIRSF" id="PIRSF001357">
    <property type="entry name" value="DeoC"/>
    <property type="match status" value="1"/>
</dbReference>
<evidence type="ECO:0000256" key="8">
    <source>
        <dbReference type="SAM" id="MobiDB-lite"/>
    </source>
</evidence>
<evidence type="ECO:0000256" key="6">
    <source>
        <dbReference type="ARBA" id="ARBA00056337"/>
    </source>
</evidence>
<name>A0A498CP11_9FIRM</name>
<dbReference type="CDD" id="cd00959">
    <property type="entry name" value="DeoC"/>
    <property type="match status" value="1"/>
</dbReference>
<dbReference type="NCBIfam" id="TIGR00126">
    <property type="entry name" value="deoC"/>
    <property type="match status" value="1"/>
</dbReference>
<feature type="region of interest" description="Disordered" evidence="8">
    <location>
        <begin position="228"/>
        <end position="254"/>
    </location>
</feature>
<gene>
    <name evidence="7 9" type="primary">deoC</name>
    <name evidence="9" type="ORF">D4A47_04920</name>
</gene>
<dbReference type="FunFam" id="3.20.20.70:FF:000044">
    <property type="entry name" value="Deoxyribose-phosphate aldolase"/>
    <property type="match status" value="1"/>
</dbReference>
<dbReference type="GO" id="GO:0009264">
    <property type="term" value="P:deoxyribonucleotide catabolic process"/>
    <property type="evidence" value="ECO:0007669"/>
    <property type="project" value="UniProtKB-UniRule"/>
</dbReference>
<dbReference type="EC" id="4.1.2.4" evidence="7"/>
<dbReference type="GO" id="GO:0006018">
    <property type="term" value="P:2-deoxyribose 1-phosphate catabolic process"/>
    <property type="evidence" value="ECO:0007669"/>
    <property type="project" value="UniProtKB-UniRule"/>
</dbReference>
<protein>
    <recommendedName>
        <fullName evidence="7">Deoxyribose-phosphate aldolase</fullName>
        <shortName evidence="7">DERA</shortName>
        <ecNumber evidence="7">4.1.2.4</ecNumber>
    </recommendedName>
    <alternativeName>
        <fullName evidence="7">2-deoxy-D-ribose 5-phosphate aldolase</fullName>
    </alternativeName>
    <alternativeName>
        <fullName evidence="7">Phosphodeoxyriboaldolase</fullName>
        <shortName evidence="7">Deoxyriboaldolase</shortName>
    </alternativeName>
</protein>
<evidence type="ECO:0000256" key="7">
    <source>
        <dbReference type="HAMAP-Rule" id="MF_00114"/>
    </source>
</evidence>
<dbReference type="InterPro" id="IPR013785">
    <property type="entry name" value="Aldolase_TIM"/>
</dbReference>
<dbReference type="GO" id="GO:0005737">
    <property type="term" value="C:cytoplasm"/>
    <property type="evidence" value="ECO:0007669"/>
    <property type="project" value="UniProtKB-SubCell"/>
</dbReference>
<dbReference type="PANTHER" id="PTHR10889:SF1">
    <property type="entry name" value="DEOXYRIBOSE-PHOSPHATE ALDOLASE"/>
    <property type="match status" value="1"/>
</dbReference>
<keyword evidence="10" id="KW-1185">Reference proteome</keyword>
<evidence type="ECO:0000256" key="3">
    <source>
        <dbReference type="ARBA" id="ARBA00023239"/>
    </source>
</evidence>
<evidence type="ECO:0000256" key="4">
    <source>
        <dbReference type="ARBA" id="ARBA00023270"/>
    </source>
</evidence>
<keyword evidence="3 7" id="KW-0456">Lyase</keyword>
<sequence>MEKNGIIEQVREEVFPSDKAAEKPLGKYCDHTVLRAYTTRETVKRFCEEAVRYGAASVCVNPVHVAYVHELLRGTGLYTCTVIGFPLGANRSCVKAMEAALAVEDGADEVDMVMNIGALREKDYELVRRDIAGVVAAAAGRAKVKVIIETCYLTDREIVAASLLCQQAGADYVKTSTGFGTDGARERDVRLIRQTVGDAMKIKASTNINTREDAERMIAAGADRLGTSRTPQIVTGDAKAHSASMDNQPPKQDC</sequence>
<dbReference type="SMART" id="SM01133">
    <property type="entry name" value="DeoC"/>
    <property type="match status" value="1"/>
</dbReference>
<comment type="subcellular location">
    <subcellularLocation>
        <location evidence="7">Cytoplasm</location>
    </subcellularLocation>
</comment>
<evidence type="ECO:0000256" key="1">
    <source>
        <dbReference type="ARBA" id="ARBA00010936"/>
    </source>
</evidence>
<reference evidence="9 10" key="1">
    <citation type="submission" date="2018-10" db="EMBL/GenBank/DDBJ databases">
        <title>Anaerotruncus faecis sp. nov., isolated from human feces.</title>
        <authorList>
            <person name="Wang Y.-J."/>
        </authorList>
    </citation>
    <scope>NUCLEOTIDE SEQUENCE [LARGE SCALE GENOMIC DNA]</scope>
    <source>
        <strain evidence="9 10">22A2-44</strain>
    </source>
</reference>
<dbReference type="EMBL" id="RCHT01000005">
    <property type="protein sequence ID" value="RLL12756.1"/>
    <property type="molecule type" value="Genomic_DNA"/>
</dbReference>
<dbReference type="Gene3D" id="3.20.20.70">
    <property type="entry name" value="Aldolase class I"/>
    <property type="match status" value="1"/>
</dbReference>